<feature type="region of interest" description="Disordered" evidence="1">
    <location>
        <begin position="77"/>
        <end position="107"/>
    </location>
</feature>
<protein>
    <submittedName>
        <fullName evidence="2">Uncharacterized protein</fullName>
    </submittedName>
</protein>
<reference evidence="2" key="1">
    <citation type="journal article" date="2020" name="Nature">
        <title>Giant virus diversity and host interactions through global metagenomics.</title>
        <authorList>
            <person name="Schulz F."/>
            <person name="Roux S."/>
            <person name="Paez-Espino D."/>
            <person name="Jungbluth S."/>
            <person name="Walsh D.A."/>
            <person name="Denef V.J."/>
            <person name="McMahon K.D."/>
            <person name="Konstantinidis K.T."/>
            <person name="Eloe-Fadrosh E.A."/>
            <person name="Kyrpides N.C."/>
            <person name="Woyke T."/>
        </authorList>
    </citation>
    <scope>NUCLEOTIDE SEQUENCE</scope>
    <source>
        <strain evidence="2">GVMAG-M-3300023174-176</strain>
    </source>
</reference>
<name>A0A6C0DIU5_9ZZZZ</name>
<accession>A0A6C0DIU5</accession>
<evidence type="ECO:0000256" key="1">
    <source>
        <dbReference type="SAM" id="MobiDB-lite"/>
    </source>
</evidence>
<sequence>MSVRRPADLGSVSLRNIRPVNPLTNQTVFPGYVLSMDQQGNSVWVPMTGGGGTGVTGPTGFTGCTGPTGPQGIDGTANNTGATGPTGYTGPTGADGTAANTGATGPTGYTGPTGADGTTANTGATGPTGPGVNLNQGTGGALLYTDTSGNIYYSRFASVIDDSLGGTIVLMDVSNNQSIKLESDFNYKSRIYVNTSGNQGSSFVTIDGGIHGPNLFEILYQGQTGGNIISYDASNSGQPIVKVGKDQIELNSFAQSISMNGSVGVYDPSQNQVIGLFAAFNNNGRITLTSNGTDGQNQFTAIDGGVNDVSGTFAIRAQGTTNIIGYTPSDHDNVTIGGYNGLLVKTNFTSGPLLTPSPIGGQILLGANDTSNIFINSAVMGPSVSGSISLGSTANQWFNMYASGTKSFVIPHPDPLKNKTHRLRHCCVEAPTRGDNLYRWTLTTTNKMTVQLLPSYSPFLNKDWQFFVSPVKSLGSGYVIISEDETNFTLHVSDDETYNVLGIATRKDEGGNCFDKTGVEFEIE</sequence>
<proteinExistence type="predicted"/>
<dbReference type="AlphaFoldDB" id="A0A6C0DIU5"/>
<evidence type="ECO:0000313" key="2">
    <source>
        <dbReference type="EMBL" id="QHT15475.1"/>
    </source>
</evidence>
<organism evidence="2">
    <name type="scientific">viral metagenome</name>
    <dbReference type="NCBI Taxonomy" id="1070528"/>
    <lineage>
        <taxon>unclassified sequences</taxon>
        <taxon>metagenomes</taxon>
        <taxon>organismal metagenomes</taxon>
    </lineage>
</organism>
<dbReference type="EMBL" id="MN739613">
    <property type="protein sequence ID" value="QHT15475.1"/>
    <property type="molecule type" value="Genomic_DNA"/>
</dbReference>